<dbReference type="PATRIC" id="fig|1398.22.peg.2339"/>
<feature type="transmembrane region" description="Helical" evidence="1">
    <location>
        <begin position="147"/>
        <end position="168"/>
    </location>
</feature>
<accession>A0A133KLJ1</accession>
<keyword evidence="1" id="KW-1133">Transmembrane helix</keyword>
<feature type="transmembrane region" description="Helical" evidence="1">
    <location>
        <begin position="46"/>
        <end position="67"/>
    </location>
</feature>
<feature type="transmembrane region" description="Helical" evidence="1">
    <location>
        <begin position="180"/>
        <end position="198"/>
    </location>
</feature>
<reference evidence="3" key="1">
    <citation type="submission" date="2016-01" db="EMBL/GenBank/DDBJ databases">
        <authorList>
            <person name="Mitreva M."/>
            <person name="Pepin K.H."/>
            <person name="Mihindukulasuriya K.A."/>
            <person name="Fulton R."/>
            <person name="Fronick C."/>
            <person name="O'Laughlin M."/>
            <person name="Miner T."/>
            <person name="Herter B."/>
            <person name="Rosa B.A."/>
            <person name="Cordes M."/>
            <person name="Tomlinson C."/>
            <person name="Wollam A."/>
            <person name="Palsikar V.B."/>
            <person name="Mardis E.R."/>
            <person name="Wilson R.K."/>
        </authorList>
    </citation>
    <scope>NUCLEOTIDE SEQUENCE [LARGE SCALE GENOMIC DNA]</scope>
    <source>
        <strain evidence="3">GED7749B</strain>
    </source>
</reference>
<dbReference type="RefSeq" id="WP_061086952.1">
    <property type="nucleotide sequence ID" value="NZ_KQ955862.1"/>
</dbReference>
<evidence type="ECO:0000313" key="2">
    <source>
        <dbReference type="EMBL" id="KWZ80348.1"/>
    </source>
</evidence>
<feature type="transmembrane region" description="Helical" evidence="1">
    <location>
        <begin position="12"/>
        <end position="34"/>
    </location>
</feature>
<evidence type="ECO:0000313" key="3">
    <source>
        <dbReference type="Proteomes" id="UP000070376"/>
    </source>
</evidence>
<evidence type="ECO:0000256" key="1">
    <source>
        <dbReference type="SAM" id="Phobius"/>
    </source>
</evidence>
<protein>
    <submittedName>
        <fullName evidence="2">Uncharacterized protein</fullName>
    </submittedName>
</protein>
<feature type="transmembrane region" description="Helical" evidence="1">
    <location>
        <begin position="252"/>
        <end position="270"/>
    </location>
</feature>
<keyword evidence="1" id="KW-0812">Transmembrane</keyword>
<gene>
    <name evidence="2" type="ORF">HMPREF3213_02334</name>
</gene>
<dbReference type="EMBL" id="LRPN01000093">
    <property type="protein sequence ID" value="KWZ80348.1"/>
    <property type="molecule type" value="Genomic_DNA"/>
</dbReference>
<feature type="transmembrane region" description="Helical" evidence="1">
    <location>
        <begin position="101"/>
        <end position="127"/>
    </location>
</feature>
<proteinExistence type="predicted"/>
<comment type="caution">
    <text evidence="2">The sequence shown here is derived from an EMBL/GenBank/DDBJ whole genome shotgun (WGS) entry which is preliminary data.</text>
</comment>
<organism evidence="2 3">
    <name type="scientific">Heyndrickxia coagulans</name>
    <name type="common">Weizmannia coagulans</name>
    <dbReference type="NCBI Taxonomy" id="1398"/>
    <lineage>
        <taxon>Bacteria</taxon>
        <taxon>Bacillati</taxon>
        <taxon>Bacillota</taxon>
        <taxon>Bacilli</taxon>
        <taxon>Bacillales</taxon>
        <taxon>Bacillaceae</taxon>
        <taxon>Heyndrickxia</taxon>
    </lineage>
</organism>
<name>A0A133KLJ1_HEYCO</name>
<dbReference type="AlphaFoldDB" id="A0A133KLJ1"/>
<keyword evidence="1" id="KW-0472">Membrane</keyword>
<dbReference type="Proteomes" id="UP000070376">
    <property type="component" value="Unassembled WGS sequence"/>
</dbReference>
<sequence>MLKYMKYEIRGTYKFILGILALVFILLAGMYASSNQEGSLFHSVQIFMPIGVMLLFGAALIAFLYIVGSFRKELYEDSGYLTFTLPLTGNQILGSKLIAALFWFMVLGIGVVLFNFLMVMIFSPFHIDHISKLFSAISKVLSIKACIYMTLSMVFSVVSVLLLIYFSMALSKVTFRHKKIGGLWFVVFIILSGVFGYIDAEISQWIPYYLDLSTFHVETPASYHDLLQMHYHSAGLHFNAIAGSAATNIASFVYHLALMIALFLGTGYLIEKKIDL</sequence>